<feature type="region of interest" description="Disordered" evidence="1">
    <location>
        <begin position="72"/>
        <end position="107"/>
    </location>
</feature>
<dbReference type="RefSeq" id="WP_173163504.1">
    <property type="nucleotide sequence ID" value="NZ_CP053716.1"/>
</dbReference>
<evidence type="ECO:0000313" key="3">
    <source>
        <dbReference type="EMBL" id="QKF06864.1"/>
    </source>
</evidence>
<dbReference type="EMBL" id="CP053716">
    <property type="protein sequence ID" value="QKF06864.1"/>
    <property type="molecule type" value="Genomic_DNA"/>
</dbReference>
<gene>
    <name evidence="3" type="ORF">HLV38_01065</name>
</gene>
<keyword evidence="2" id="KW-0472">Membrane</keyword>
<keyword evidence="4" id="KW-1185">Reference proteome</keyword>
<dbReference type="InterPro" id="IPR021529">
    <property type="entry name" value="DUF2798"/>
</dbReference>
<protein>
    <submittedName>
        <fullName evidence="3">DUF2798 domain-containing protein</fullName>
    </submittedName>
</protein>
<accession>A0A6M8IZV3</accession>
<evidence type="ECO:0000313" key="4">
    <source>
        <dbReference type="Proteomes" id="UP000503297"/>
    </source>
</evidence>
<dbReference type="Pfam" id="PF11391">
    <property type="entry name" value="DUF2798"/>
    <property type="match status" value="1"/>
</dbReference>
<evidence type="ECO:0000256" key="1">
    <source>
        <dbReference type="SAM" id="MobiDB-lite"/>
    </source>
</evidence>
<proteinExistence type="predicted"/>
<dbReference type="AlphaFoldDB" id="A0A6M8IZV3"/>
<feature type="transmembrane region" description="Helical" evidence="2">
    <location>
        <begin position="35"/>
        <end position="57"/>
    </location>
</feature>
<dbReference type="KEGG" id="bwa:HLV38_01065"/>
<keyword evidence="2" id="KW-0812">Transmembrane</keyword>
<name>A0A6M8IZV3_9ACTN</name>
<evidence type="ECO:0000256" key="2">
    <source>
        <dbReference type="SAM" id="Phobius"/>
    </source>
</evidence>
<reference evidence="4" key="1">
    <citation type="submission" date="2020-05" db="EMBL/GenBank/DDBJ databases">
        <title>Novel species in genus Nocardioides.</title>
        <authorList>
            <person name="Zhang G."/>
        </authorList>
    </citation>
    <scope>NUCLEOTIDE SEQUENCE [LARGE SCALE GENOMIC DNA]</scope>
    <source>
        <strain evidence="4">zg-1050</strain>
    </source>
</reference>
<keyword evidence="2" id="KW-1133">Transmembrane helix</keyword>
<organism evidence="3 4">
    <name type="scientific">Berryella wangjianweii</name>
    <dbReference type="NCBI Taxonomy" id="2734634"/>
    <lineage>
        <taxon>Bacteria</taxon>
        <taxon>Bacillati</taxon>
        <taxon>Actinomycetota</taxon>
        <taxon>Coriobacteriia</taxon>
        <taxon>Eggerthellales</taxon>
        <taxon>Eggerthellaceae</taxon>
        <taxon>Berryella</taxon>
    </lineage>
</organism>
<sequence>MRRERLVASALSALCISAAISFVMSVVNTGLGERFPFIWVRGWAIAFCLAFPLSYLLPPHMTRLAKRICARTGKGGGSANEQKPERPQPPSRENHPGCSSAEGRADS</sequence>
<dbReference type="Proteomes" id="UP000503297">
    <property type="component" value="Chromosome"/>
</dbReference>